<evidence type="ECO:0000256" key="1">
    <source>
        <dbReference type="SAM" id="Phobius"/>
    </source>
</evidence>
<feature type="transmembrane region" description="Helical" evidence="1">
    <location>
        <begin position="58"/>
        <end position="79"/>
    </location>
</feature>
<dbReference type="Proteomes" id="UP000198885">
    <property type="component" value="Unassembled WGS sequence"/>
</dbReference>
<proteinExistence type="predicted"/>
<evidence type="ECO:0000313" key="3">
    <source>
        <dbReference type="Proteomes" id="UP000198885"/>
    </source>
</evidence>
<keyword evidence="1" id="KW-1133">Transmembrane helix</keyword>
<keyword evidence="1" id="KW-0472">Membrane</keyword>
<sequence length="241" mass="26478">MRYSERHTASSLQLSKEVESGLKWLPVVALIAWCVLAFNEATYPLVADGFRSAREYTAVEMGTAFAFVGAFGLGMVLCWRCARSGGPLQAILFLGFALLALLAALEETQWGQPILGYDIPAWMQEANAQEEFTLHNIEGPQGKAEIFYFVFCLGAAALYLPRIGIVPDRVWQDLRAHPALIPLVACIGVTALLKLFQGIFAEESVAFDAVRWTTEITELYIAIWGLAYAAIKVFGPAPRSV</sequence>
<feature type="transmembrane region" description="Helical" evidence="1">
    <location>
        <begin position="146"/>
        <end position="167"/>
    </location>
</feature>
<reference evidence="2 3" key="1">
    <citation type="submission" date="2016-10" db="EMBL/GenBank/DDBJ databases">
        <authorList>
            <person name="de Groot N.N."/>
        </authorList>
    </citation>
    <scope>NUCLEOTIDE SEQUENCE [LARGE SCALE GENOMIC DNA]</scope>
    <source>
        <strain evidence="2 3">DSM 23042</strain>
    </source>
</reference>
<dbReference type="AlphaFoldDB" id="A0A1H9WJN5"/>
<feature type="transmembrane region" description="Helical" evidence="1">
    <location>
        <begin position="179"/>
        <end position="199"/>
    </location>
</feature>
<evidence type="ECO:0000313" key="2">
    <source>
        <dbReference type="EMBL" id="SES34090.1"/>
    </source>
</evidence>
<keyword evidence="3" id="KW-1185">Reference proteome</keyword>
<accession>A0A1H9WJN5</accession>
<dbReference type="OrthoDB" id="7067875at2"/>
<organism evidence="2 3">
    <name type="scientific">Tranquillimonas rosea</name>
    <dbReference type="NCBI Taxonomy" id="641238"/>
    <lineage>
        <taxon>Bacteria</taxon>
        <taxon>Pseudomonadati</taxon>
        <taxon>Pseudomonadota</taxon>
        <taxon>Alphaproteobacteria</taxon>
        <taxon>Rhodobacterales</taxon>
        <taxon>Roseobacteraceae</taxon>
        <taxon>Tranquillimonas</taxon>
    </lineage>
</organism>
<dbReference type="EMBL" id="FOGU01000011">
    <property type="protein sequence ID" value="SES34090.1"/>
    <property type="molecule type" value="Genomic_DNA"/>
</dbReference>
<feature type="transmembrane region" description="Helical" evidence="1">
    <location>
        <begin position="219"/>
        <end position="235"/>
    </location>
</feature>
<feature type="transmembrane region" description="Helical" evidence="1">
    <location>
        <begin position="86"/>
        <end position="105"/>
    </location>
</feature>
<keyword evidence="1" id="KW-0812">Transmembrane</keyword>
<gene>
    <name evidence="2" type="ORF">SAMN04490244_11151</name>
</gene>
<name>A0A1H9WJN5_9RHOB</name>
<protein>
    <submittedName>
        <fullName evidence="2">Uncharacterized protein</fullName>
    </submittedName>
</protein>
<feature type="transmembrane region" description="Helical" evidence="1">
    <location>
        <begin position="21"/>
        <end position="38"/>
    </location>
</feature>
<dbReference type="RefSeq" id="WP_092695649.1">
    <property type="nucleotide sequence ID" value="NZ_FOGU01000011.1"/>
</dbReference>